<sequence>MLFFAITALPVEFIYRYRLLCLNEQTSLKRYSCLLLGSIFGASCYGVVCYIGYYVYGAKNAPNGKAELGWLIGYDIDAVGAVVFGTIPNYIVVFFAGVLTFGSYAIVIYCNIKIFTYMERNKHVFSPTVRRANRELNKMLTVQAALPFILYVLPMGFFVIGLLVPNEPSVILSIFSTFSFGWIPVGNAACALFFVSAYRNLLAKFLPCKNNHIHANFLHVPIRDTENYTVHAYQYKNNLSILQK</sequence>
<proteinExistence type="predicted"/>
<protein>
    <submittedName>
        <fullName evidence="2">Opsin</fullName>
    </submittedName>
</protein>
<evidence type="ECO:0000313" key="2">
    <source>
        <dbReference type="WBParaSite" id="JU765_v2.g11139.t1"/>
    </source>
</evidence>
<organism evidence="1 2">
    <name type="scientific">Panagrolaimus sp. JU765</name>
    <dbReference type="NCBI Taxonomy" id="591449"/>
    <lineage>
        <taxon>Eukaryota</taxon>
        <taxon>Metazoa</taxon>
        <taxon>Ecdysozoa</taxon>
        <taxon>Nematoda</taxon>
        <taxon>Chromadorea</taxon>
        <taxon>Rhabditida</taxon>
        <taxon>Tylenchina</taxon>
        <taxon>Panagrolaimomorpha</taxon>
        <taxon>Panagrolaimoidea</taxon>
        <taxon>Panagrolaimidae</taxon>
        <taxon>Panagrolaimus</taxon>
    </lineage>
</organism>
<evidence type="ECO:0000313" key="1">
    <source>
        <dbReference type="Proteomes" id="UP000887576"/>
    </source>
</evidence>
<accession>A0AC34PY60</accession>
<dbReference type="WBParaSite" id="JU765_v2.g11139.t1">
    <property type="protein sequence ID" value="JU765_v2.g11139.t1"/>
    <property type="gene ID" value="JU765_v2.g11139"/>
</dbReference>
<dbReference type="Proteomes" id="UP000887576">
    <property type="component" value="Unplaced"/>
</dbReference>
<reference evidence="2" key="1">
    <citation type="submission" date="2022-11" db="UniProtKB">
        <authorList>
            <consortium name="WormBaseParasite"/>
        </authorList>
    </citation>
    <scope>IDENTIFICATION</scope>
</reference>
<name>A0AC34PY60_9BILA</name>